<organism evidence="1">
    <name type="scientific">marine sediment metagenome</name>
    <dbReference type="NCBI Taxonomy" id="412755"/>
    <lineage>
        <taxon>unclassified sequences</taxon>
        <taxon>metagenomes</taxon>
        <taxon>ecological metagenomes</taxon>
    </lineage>
</organism>
<name>X1UDM6_9ZZZZ</name>
<evidence type="ECO:0000313" key="1">
    <source>
        <dbReference type="EMBL" id="GAJ01687.1"/>
    </source>
</evidence>
<sequence length="159" mass="18779">MRLFGNTFEGYREIKGYSKKEILRIKNSISSLKSDKTKSQESEDFLKSEFKLEVLDSFAEYFNEIKPFCENSLFSQTKKDYYSLKTVIIDELKLISSNLSNLSSNGRNVKRLVKNGEHIENYLTICKEFINNLDDFILRLEDFSVKIERDYENDIPLWI</sequence>
<gene>
    <name evidence="1" type="ORF">S12H4_28083</name>
</gene>
<feature type="non-terminal residue" evidence="1">
    <location>
        <position position="159"/>
    </location>
</feature>
<protein>
    <submittedName>
        <fullName evidence="1">Uncharacterized protein</fullName>
    </submittedName>
</protein>
<proteinExistence type="predicted"/>
<reference evidence="1" key="1">
    <citation type="journal article" date="2014" name="Front. Microbiol.">
        <title>High frequency of phylogenetically diverse reductive dehalogenase-homologous genes in deep subseafloor sedimentary metagenomes.</title>
        <authorList>
            <person name="Kawai M."/>
            <person name="Futagami T."/>
            <person name="Toyoda A."/>
            <person name="Takaki Y."/>
            <person name="Nishi S."/>
            <person name="Hori S."/>
            <person name="Arai W."/>
            <person name="Tsubouchi T."/>
            <person name="Morono Y."/>
            <person name="Uchiyama I."/>
            <person name="Ito T."/>
            <person name="Fujiyama A."/>
            <person name="Inagaki F."/>
            <person name="Takami H."/>
        </authorList>
    </citation>
    <scope>NUCLEOTIDE SEQUENCE</scope>
    <source>
        <strain evidence="1">Expedition CK06-06</strain>
    </source>
</reference>
<comment type="caution">
    <text evidence="1">The sequence shown here is derived from an EMBL/GenBank/DDBJ whole genome shotgun (WGS) entry which is preliminary data.</text>
</comment>
<dbReference type="EMBL" id="BARW01016081">
    <property type="protein sequence ID" value="GAJ01687.1"/>
    <property type="molecule type" value="Genomic_DNA"/>
</dbReference>
<dbReference type="AlphaFoldDB" id="X1UDM6"/>
<accession>X1UDM6</accession>